<dbReference type="EMBL" id="CP037867">
    <property type="protein sequence ID" value="QBM27450.1"/>
    <property type="molecule type" value="Genomic_DNA"/>
</dbReference>
<evidence type="ECO:0000256" key="1">
    <source>
        <dbReference type="SAM" id="SignalP"/>
    </source>
</evidence>
<feature type="chain" id="PRO_5020340637" description="DUF1566 domain-containing protein" evidence="1">
    <location>
        <begin position="19"/>
        <end position="457"/>
    </location>
</feature>
<evidence type="ECO:0000313" key="5">
    <source>
        <dbReference type="Proteomes" id="UP000293912"/>
    </source>
</evidence>
<protein>
    <recommendedName>
        <fullName evidence="6">DUF1566 domain-containing protein</fullName>
    </recommendedName>
</protein>
<keyword evidence="1" id="KW-0732">Signal</keyword>
<dbReference type="KEGG" id="hpse:HPF_07130"/>
<reference evidence="4 5" key="1">
    <citation type="submission" date="2019-03" db="EMBL/GenBank/DDBJ databases">
        <authorList>
            <person name="Sebastian G."/>
            <person name="Baumann P."/>
            <person name="Ruckert C."/>
            <person name="Kalinowski J."/>
            <person name="Nebel B."/>
            <person name="Takors R."/>
            <person name="Blombach B."/>
        </authorList>
    </citation>
    <scope>NUCLEOTIDE SEQUENCE [LARGE SCALE GENOMIC DNA]</scope>
    <source>
        <strain evidence="4 5">DSM 1084</strain>
    </source>
</reference>
<feature type="domain" description="Lcl C-terminal" evidence="2">
    <location>
        <begin position="302"/>
        <end position="454"/>
    </location>
</feature>
<dbReference type="InterPro" id="IPR011460">
    <property type="entry name" value="Lcl_C"/>
</dbReference>
<dbReference type="InterPro" id="IPR043708">
    <property type="entry name" value="DUF5648"/>
</dbReference>
<evidence type="ECO:0000259" key="3">
    <source>
        <dbReference type="Pfam" id="PF18885"/>
    </source>
</evidence>
<feature type="domain" description="DUF5648" evidence="3">
    <location>
        <begin position="94"/>
        <end position="234"/>
    </location>
</feature>
<proteinExistence type="predicted"/>
<evidence type="ECO:0008006" key="6">
    <source>
        <dbReference type="Google" id="ProtNLM"/>
    </source>
</evidence>
<dbReference type="AlphaFoldDB" id="A0A4P6WVH1"/>
<keyword evidence="5" id="KW-1185">Reference proteome</keyword>
<feature type="signal peptide" evidence="1">
    <location>
        <begin position="1"/>
        <end position="18"/>
    </location>
</feature>
<dbReference type="Proteomes" id="UP000293912">
    <property type="component" value="Chromosome"/>
</dbReference>
<sequence length="457" mass="50138" precursor="true">MRRFFKLHSWRWPACCWAAVLLSACGGGQSSTPVASQPHTSATSSRVTPQESDALLLKAAGLNSAELAQAAEQSNRNKSTARAVKAAVLGGPATVYRFFNAQTAAHFYTASEAERDAVLASSPQFRLEGPAFIVSSVPGAGLNPVHRFFNTQTGVHFYTISEDERAMIQTSLPQFSYDGIAYYASKVPGAQTIPLYRHYNIARGFHFYTSRSSERDSVINGLPQYRYEGIGYYVFTMLTLPHTGMTALQCFEAGLSPAAVNCSSARTIQFNSEQDGHRVAFNPMSYSEVPMAGGGTYPRTSCIRDDVTGLVWEGKEAAGPRSGGNVYTNYDDTTQPQKDGFPGPNVNPTLAEINAANNTVGYVGYVNGIALCGFTDWRLPTSDELHGVMDYSRTRPAVKLNTDWFVNAPSAPWAYHWTSDSGYAFPSIAWYVDFESGNISTINRYRELRLRLVRDGR</sequence>
<dbReference type="Pfam" id="PF07603">
    <property type="entry name" value="Lcl_C"/>
    <property type="match status" value="1"/>
</dbReference>
<dbReference type="Pfam" id="PF18885">
    <property type="entry name" value="DUF5648"/>
    <property type="match status" value="1"/>
</dbReference>
<dbReference type="PROSITE" id="PS51257">
    <property type="entry name" value="PROKAR_LIPOPROTEIN"/>
    <property type="match status" value="1"/>
</dbReference>
<organism evidence="4 5">
    <name type="scientific">Hydrogenophaga pseudoflava</name>
    <name type="common">Pseudomonas carboxydoflava</name>
    <dbReference type="NCBI Taxonomy" id="47421"/>
    <lineage>
        <taxon>Bacteria</taxon>
        <taxon>Pseudomonadati</taxon>
        <taxon>Pseudomonadota</taxon>
        <taxon>Betaproteobacteria</taxon>
        <taxon>Burkholderiales</taxon>
        <taxon>Comamonadaceae</taxon>
        <taxon>Hydrogenophaga</taxon>
    </lineage>
</organism>
<name>A0A4P6WVH1_HYDPS</name>
<accession>A0A4P6WVH1</accession>
<evidence type="ECO:0000259" key="2">
    <source>
        <dbReference type="Pfam" id="PF07603"/>
    </source>
</evidence>
<gene>
    <name evidence="4" type="ORF">HPF_07130</name>
</gene>
<evidence type="ECO:0000313" key="4">
    <source>
        <dbReference type="EMBL" id="QBM27450.1"/>
    </source>
</evidence>